<proteinExistence type="predicted"/>
<organism evidence="1 2">
    <name type="scientific">Blastomonas aquatica</name>
    <dbReference type="NCBI Taxonomy" id="1510276"/>
    <lineage>
        <taxon>Bacteria</taxon>
        <taxon>Pseudomonadati</taxon>
        <taxon>Pseudomonadota</taxon>
        <taxon>Alphaproteobacteria</taxon>
        <taxon>Sphingomonadales</taxon>
        <taxon>Sphingomonadaceae</taxon>
        <taxon>Blastomonas</taxon>
    </lineage>
</organism>
<comment type="caution">
    <text evidence="1">The sequence shown here is derived from an EMBL/GenBank/DDBJ whole genome shotgun (WGS) entry which is preliminary data.</text>
</comment>
<keyword evidence="2" id="KW-1185">Reference proteome</keyword>
<dbReference type="SUPFAM" id="SSF53955">
    <property type="entry name" value="Lysozyme-like"/>
    <property type="match status" value="1"/>
</dbReference>
<sequence length="333" mass="35034">MPVTGLEALPPAERARVIYSHARAELSDRLWQAAIGRVESNGFNQPSPCRHGGEMDLMALVAPSVPSPPGAGPAMSAVSAPSPAPLPTVFAPDRIALPATVDLDGPGRGIAGPAALGANAAHAATLQRAAERSGLPPAALAAIVDAEAAKRPDGSWNLMSRNPRSSAAGLGQFLSGTWIGMAEQPGNWLHDLAQQKRWLGSDNRVLPAARGPLLALRYNAEASIHSIADYAQSNIRQIRNAGIRTAESPQSMAQLAYLGHHLGPGDAIRYLKGGLSENRAAHLLRAQIGHDQASHRINRAGDATTAHRNWLNGFVTRNVRPDRFSGIGQMDGA</sequence>
<name>A0ABQ1JUG7_9SPHN</name>
<protein>
    <recommendedName>
        <fullName evidence="3">Peptidoglycan-binding protein</fullName>
    </recommendedName>
</protein>
<evidence type="ECO:0008006" key="3">
    <source>
        <dbReference type="Google" id="ProtNLM"/>
    </source>
</evidence>
<gene>
    <name evidence="1" type="ORF">GCM10010833_32190</name>
</gene>
<dbReference type="InterPro" id="IPR023346">
    <property type="entry name" value="Lysozyme-like_dom_sf"/>
</dbReference>
<evidence type="ECO:0000313" key="2">
    <source>
        <dbReference type="Proteomes" id="UP000614261"/>
    </source>
</evidence>
<dbReference type="EMBL" id="BMGD01000006">
    <property type="protein sequence ID" value="GGB74534.1"/>
    <property type="molecule type" value="Genomic_DNA"/>
</dbReference>
<evidence type="ECO:0000313" key="1">
    <source>
        <dbReference type="EMBL" id="GGB74534.1"/>
    </source>
</evidence>
<dbReference type="Gene3D" id="1.10.530.10">
    <property type="match status" value="1"/>
</dbReference>
<reference evidence="2" key="1">
    <citation type="journal article" date="2019" name="Int. J. Syst. Evol. Microbiol.">
        <title>The Global Catalogue of Microorganisms (GCM) 10K type strain sequencing project: providing services to taxonomists for standard genome sequencing and annotation.</title>
        <authorList>
            <consortium name="The Broad Institute Genomics Platform"/>
            <consortium name="The Broad Institute Genome Sequencing Center for Infectious Disease"/>
            <person name="Wu L."/>
            <person name="Ma J."/>
        </authorList>
    </citation>
    <scope>NUCLEOTIDE SEQUENCE [LARGE SCALE GENOMIC DNA]</scope>
    <source>
        <strain evidence="2">CGMCC 1.12851</strain>
    </source>
</reference>
<dbReference type="Proteomes" id="UP000614261">
    <property type="component" value="Unassembled WGS sequence"/>
</dbReference>
<accession>A0ABQ1JUG7</accession>